<name>A0ABW5CEK4_9PROT</name>
<dbReference type="RefSeq" id="WP_377316623.1">
    <property type="nucleotide sequence ID" value="NZ_JBHUIY010000021.1"/>
</dbReference>
<evidence type="ECO:0000313" key="1">
    <source>
        <dbReference type="EMBL" id="MFD2234422.1"/>
    </source>
</evidence>
<gene>
    <name evidence="1" type="ORF">ACFSNB_11455</name>
</gene>
<dbReference type="EMBL" id="JBHUIY010000021">
    <property type="protein sequence ID" value="MFD2234422.1"/>
    <property type="molecule type" value="Genomic_DNA"/>
</dbReference>
<reference evidence="2" key="1">
    <citation type="journal article" date="2019" name="Int. J. Syst. Evol. Microbiol.">
        <title>The Global Catalogue of Microorganisms (GCM) 10K type strain sequencing project: providing services to taxonomists for standard genome sequencing and annotation.</title>
        <authorList>
            <consortium name="The Broad Institute Genomics Platform"/>
            <consortium name="The Broad Institute Genome Sequencing Center for Infectious Disease"/>
            <person name="Wu L."/>
            <person name="Ma J."/>
        </authorList>
    </citation>
    <scope>NUCLEOTIDE SEQUENCE [LARGE SCALE GENOMIC DNA]</scope>
    <source>
        <strain evidence="2">KCTC 15012</strain>
    </source>
</reference>
<keyword evidence="2" id="KW-1185">Reference proteome</keyword>
<evidence type="ECO:0000313" key="2">
    <source>
        <dbReference type="Proteomes" id="UP001597296"/>
    </source>
</evidence>
<proteinExistence type="predicted"/>
<sequence length="162" mass="18342">MAITLNIRRQPYEEPNHTQLFITVSNGLFAGSLDIYCNVEDIAAIGRNLKAFPTKAGDEYLYQYGSEAPEMRWYRHFVFRAYTVGSLGQCAVQIIMNRNETGVNDAACRFSFPVEAGALNRLGRLLERFGALEHLELEWSPSAGRLYETHQQPITPPWIPAC</sequence>
<protein>
    <submittedName>
        <fullName evidence="1">Uncharacterized protein</fullName>
    </submittedName>
</protein>
<organism evidence="1 2">
    <name type="scientific">Phaeospirillum tilakii</name>
    <dbReference type="NCBI Taxonomy" id="741673"/>
    <lineage>
        <taxon>Bacteria</taxon>
        <taxon>Pseudomonadati</taxon>
        <taxon>Pseudomonadota</taxon>
        <taxon>Alphaproteobacteria</taxon>
        <taxon>Rhodospirillales</taxon>
        <taxon>Rhodospirillaceae</taxon>
        <taxon>Phaeospirillum</taxon>
    </lineage>
</organism>
<accession>A0ABW5CEK4</accession>
<dbReference type="Proteomes" id="UP001597296">
    <property type="component" value="Unassembled WGS sequence"/>
</dbReference>
<comment type="caution">
    <text evidence="1">The sequence shown here is derived from an EMBL/GenBank/DDBJ whole genome shotgun (WGS) entry which is preliminary data.</text>
</comment>